<dbReference type="Pfam" id="PF06805">
    <property type="entry name" value="Lambda_tail_I"/>
    <property type="match status" value="1"/>
</dbReference>
<dbReference type="Proteomes" id="UP000199420">
    <property type="component" value="Unassembled WGS sequence"/>
</dbReference>
<keyword evidence="4" id="KW-1185">Reference proteome</keyword>
<organism evidence="3 4">
    <name type="scientific">Frateuria terrea</name>
    <dbReference type="NCBI Taxonomy" id="529704"/>
    <lineage>
        <taxon>Bacteria</taxon>
        <taxon>Pseudomonadati</taxon>
        <taxon>Pseudomonadota</taxon>
        <taxon>Gammaproteobacteria</taxon>
        <taxon>Lysobacterales</taxon>
        <taxon>Rhodanobacteraceae</taxon>
        <taxon>Frateuria</taxon>
    </lineage>
</organism>
<reference evidence="3 4" key="1">
    <citation type="submission" date="2016-10" db="EMBL/GenBank/DDBJ databases">
        <authorList>
            <person name="de Groot N.N."/>
        </authorList>
    </citation>
    <scope>NUCLEOTIDE SEQUENCE [LARGE SCALE GENOMIC DNA]</scope>
    <source>
        <strain evidence="3 4">DSM 26515</strain>
    </source>
</reference>
<feature type="transmembrane region" description="Helical" evidence="2">
    <location>
        <begin position="124"/>
        <end position="144"/>
    </location>
</feature>
<evidence type="ECO:0000256" key="1">
    <source>
        <dbReference type="SAM" id="MobiDB-lite"/>
    </source>
</evidence>
<evidence type="ECO:0000256" key="2">
    <source>
        <dbReference type="SAM" id="Phobius"/>
    </source>
</evidence>
<accession>A0A1H6USH2</accession>
<dbReference type="STRING" id="529704.SAMN02927913_1665"/>
<evidence type="ECO:0000313" key="3">
    <source>
        <dbReference type="EMBL" id="SEI92667.1"/>
    </source>
</evidence>
<dbReference type="EMBL" id="FNYC01000003">
    <property type="protein sequence ID" value="SEI92667.1"/>
    <property type="molecule type" value="Genomic_DNA"/>
</dbReference>
<feature type="region of interest" description="Disordered" evidence="1">
    <location>
        <begin position="205"/>
        <end position="226"/>
    </location>
</feature>
<dbReference type="InterPro" id="IPR010654">
    <property type="entry name" value="Phage_lambda_tail_I"/>
</dbReference>
<keyword evidence="2" id="KW-0472">Membrane</keyword>
<name>A0A1H6USH2_9GAMM</name>
<dbReference type="AlphaFoldDB" id="A0A1H6USH2"/>
<protein>
    <submittedName>
        <fullName evidence="3">Phage-related protein, tail component</fullName>
    </submittedName>
</protein>
<keyword evidence="2" id="KW-0812">Transmembrane</keyword>
<evidence type="ECO:0000313" key="4">
    <source>
        <dbReference type="Proteomes" id="UP000199420"/>
    </source>
</evidence>
<proteinExistence type="predicted"/>
<gene>
    <name evidence="3" type="ORF">SAMN04487997_2062</name>
</gene>
<keyword evidence="2" id="KW-1133">Transmembrane helix</keyword>
<sequence>MTMKTIQLAGELGSKFGRLHRAVLDTNTPAEAVRYLCSQFPGAAAYLYGAERHGIRFAVFRGKENLKVDQLHEPVGNDVIRIVPIITGSKSGGVVSVIVGAVLVIVGAIGAYTPFGQAYGGAAWGPYLMTAGWAMVAGGIVQLLTPLPKGGKGKDSPANEPSYVFSGSVNTQAQGNPVPLLYGRMIVGSAVISAGINAEDYSPVSSGVGPGTPGHNPKTPYDEVLA</sequence>
<feature type="transmembrane region" description="Helical" evidence="2">
    <location>
        <begin position="91"/>
        <end position="112"/>
    </location>
</feature>